<organism evidence="13 14">
    <name type="scientific">Alkaliphilus peptidifermentans DSM 18978</name>
    <dbReference type="NCBI Taxonomy" id="1120976"/>
    <lineage>
        <taxon>Bacteria</taxon>
        <taxon>Bacillati</taxon>
        <taxon>Bacillota</taxon>
        <taxon>Clostridia</taxon>
        <taxon>Peptostreptococcales</taxon>
        <taxon>Natronincolaceae</taxon>
        <taxon>Alkaliphilus</taxon>
    </lineage>
</organism>
<keyword evidence="6 11" id="KW-0067">ATP-binding</keyword>
<dbReference type="InterPro" id="IPR006274">
    <property type="entry name" value="CarbamoylP_synth_ssu"/>
</dbReference>
<evidence type="ECO:0000256" key="1">
    <source>
        <dbReference type="ARBA" id="ARBA00004812"/>
    </source>
</evidence>
<evidence type="ECO:0000259" key="12">
    <source>
        <dbReference type="SMART" id="SM01097"/>
    </source>
</evidence>
<evidence type="ECO:0000313" key="14">
    <source>
        <dbReference type="Proteomes" id="UP000198636"/>
    </source>
</evidence>
<dbReference type="Proteomes" id="UP000198636">
    <property type="component" value="Unassembled WGS sequence"/>
</dbReference>
<keyword evidence="11" id="KW-0055">Arginine biosynthesis</keyword>
<feature type="binding site" evidence="11">
    <location>
        <position position="289"/>
    </location>
    <ligand>
        <name>L-glutamine</name>
        <dbReference type="ChEBI" id="CHEBI:58359"/>
    </ligand>
</feature>
<keyword evidence="14" id="KW-1185">Reference proteome</keyword>
<dbReference type="OrthoDB" id="9804328at2"/>
<keyword evidence="11" id="KW-0028">Amino-acid biosynthesis</keyword>
<evidence type="ECO:0000256" key="8">
    <source>
        <dbReference type="ARBA" id="ARBA00022975"/>
    </source>
</evidence>
<dbReference type="SUPFAM" id="SSF52021">
    <property type="entry name" value="Carbamoyl phosphate synthetase, small subunit N-terminal domain"/>
    <property type="match status" value="1"/>
</dbReference>
<feature type="binding site" evidence="11">
    <location>
        <position position="222"/>
    </location>
    <ligand>
        <name>L-glutamine</name>
        <dbReference type="ChEBI" id="CHEBI:58359"/>
    </ligand>
</feature>
<keyword evidence="4 11" id="KW-0436">Ligase</keyword>
<keyword evidence="5 11" id="KW-0547">Nucleotide-binding</keyword>
<dbReference type="GO" id="GO:0004088">
    <property type="term" value="F:carbamoyl-phosphate synthase (glutamine-hydrolyzing) activity"/>
    <property type="evidence" value="ECO:0007669"/>
    <property type="project" value="UniProtKB-UniRule"/>
</dbReference>
<dbReference type="Gene3D" id="3.40.50.880">
    <property type="match status" value="1"/>
</dbReference>
<dbReference type="PRINTS" id="PR00099">
    <property type="entry name" value="CPSGATASE"/>
</dbReference>
<proteinExistence type="inferred from homology"/>
<accession>A0A1G5HNH3</accession>
<feature type="binding site" evidence="11">
    <location>
        <position position="45"/>
    </location>
    <ligand>
        <name>L-glutamine</name>
        <dbReference type="ChEBI" id="CHEBI:58359"/>
    </ligand>
</feature>
<dbReference type="AlphaFoldDB" id="A0A1G5HNH3"/>
<evidence type="ECO:0000256" key="5">
    <source>
        <dbReference type="ARBA" id="ARBA00022741"/>
    </source>
</evidence>
<dbReference type="Pfam" id="PF00988">
    <property type="entry name" value="CPSase_sm_chain"/>
    <property type="match status" value="1"/>
</dbReference>
<dbReference type="InterPro" id="IPR002474">
    <property type="entry name" value="CarbamoylP_synth_ssu_N"/>
</dbReference>
<dbReference type="SMART" id="SM01097">
    <property type="entry name" value="CPSase_sm_chain"/>
    <property type="match status" value="1"/>
</dbReference>
<dbReference type="InterPro" id="IPR036480">
    <property type="entry name" value="CarbP_synth_ssu_N_sf"/>
</dbReference>
<name>A0A1G5HNH3_9FIRM</name>
<dbReference type="Gene3D" id="3.50.30.20">
    <property type="entry name" value="Carbamoyl-phosphate synthase small subunit, N-terminal domain"/>
    <property type="match status" value="1"/>
</dbReference>
<comment type="pathway">
    <text evidence="2 11">Amino-acid biosynthesis; L-arginine biosynthesis; carbamoyl phosphate from bicarbonate: step 1/1.</text>
</comment>
<feature type="binding site" evidence="11">
    <location>
        <position position="291"/>
    </location>
    <ligand>
        <name>L-glutamine</name>
        <dbReference type="ChEBI" id="CHEBI:58359"/>
    </ligand>
</feature>
<evidence type="ECO:0000256" key="11">
    <source>
        <dbReference type="HAMAP-Rule" id="MF_01209"/>
    </source>
</evidence>
<dbReference type="SUPFAM" id="SSF52317">
    <property type="entry name" value="Class I glutamine amidotransferase-like"/>
    <property type="match status" value="1"/>
</dbReference>
<dbReference type="EC" id="6.3.5.5" evidence="11"/>
<dbReference type="PANTHER" id="PTHR43418:SF7">
    <property type="entry name" value="CARBAMOYL-PHOSPHATE SYNTHASE SMALL CHAIN"/>
    <property type="match status" value="1"/>
</dbReference>
<dbReference type="GO" id="GO:0044205">
    <property type="term" value="P:'de novo' UMP biosynthetic process"/>
    <property type="evidence" value="ECO:0007669"/>
    <property type="project" value="UniProtKB-UniRule"/>
</dbReference>
<dbReference type="GO" id="GO:0004359">
    <property type="term" value="F:glutaminase activity"/>
    <property type="evidence" value="ECO:0007669"/>
    <property type="project" value="RHEA"/>
</dbReference>
<dbReference type="RefSeq" id="WP_091543052.1">
    <property type="nucleotide sequence ID" value="NZ_FMUS01000012.1"/>
</dbReference>
<evidence type="ECO:0000256" key="10">
    <source>
        <dbReference type="ARBA" id="ARBA00049285"/>
    </source>
</evidence>
<dbReference type="GO" id="GO:0006207">
    <property type="term" value="P:'de novo' pyrimidine nucleobase biosynthetic process"/>
    <property type="evidence" value="ECO:0007669"/>
    <property type="project" value="InterPro"/>
</dbReference>
<dbReference type="FunFam" id="3.50.30.20:FF:000001">
    <property type="entry name" value="Carbamoyl-phosphate synthase small chain"/>
    <property type="match status" value="1"/>
</dbReference>
<dbReference type="PRINTS" id="PR00097">
    <property type="entry name" value="ANTSNTHASEII"/>
</dbReference>
<dbReference type="InterPro" id="IPR017926">
    <property type="entry name" value="GATASE"/>
</dbReference>
<dbReference type="GO" id="GO:0006526">
    <property type="term" value="P:L-arginine biosynthetic process"/>
    <property type="evidence" value="ECO:0007669"/>
    <property type="project" value="UniProtKB-UniRule"/>
</dbReference>
<dbReference type="PANTHER" id="PTHR43418">
    <property type="entry name" value="MULTIFUNCTIONAL TRYPTOPHAN BIOSYNTHESIS PROTEIN-RELATED"/>
    <property type="match status" value="1"/>
</dbReference>
<feature type="binding site" evidence="11">
    <location>
        <position position="292"/>
    </location>
    <ligand>
        <name>L-glutamine</name>
        <dbReference type="ChEBI" id="CHEBI:58359"/>
    </ligand>
</feature>
<evidence type="ECO:0000256" key="9">
    <source>
        <dbReference type="ARBA" id="ARBA00048816"/>
    </source>
</evidence>
<dbReference type="GO" id="GO:0005524">
    <property type="term" value="F:ATP binding"/>
    <property type="evidence" value="ECO:0007669"/>
    <property type="project" value="UniProtKB-UniRule"/>
</dbReference>
<comment type="pathway">
    <text evidence="1 11">Pyrimidine metabolism; UMP biosynthesis via de novo pathway; (S)-dihydroorotate from bicarbonate: step 1/3.</text>
</comment>
<feature type="domain" description="Carbamoyl-phosphate synthase small subunit N-terminal" evidence="12">
    <location>
        <begin position="1"/>
        <end position="131"/>
    </location>
</feature>
<feature type="active site" evidence="11">
    <location>
        <position position="334"/>
    </location>
</feature>
<dbReference type="EMBL" id="FMUS01000012">
    <property type="protein sequence ID" value="SCY65326.1"/>
    <property type="molecule type" value="Genomic_DNA"/>
</dbReference>
<comment type="function">
    <text evidence="11">Small subunit of the glutamine-dependent carbamoyl phosphate synthetase (CPSase). CPSase catalyzes the formation of carbamoyl phosphate from the ammonia moiety of glutamine, carbonate, and phosphate donated by ATP, constituting the first step of 2 biosynthetic pathways, one leading to arginine and/or urea and the other to pyrimidine nucleotides. The small subunit (glutamine amidotransferase) binds and cleaves glutamine to supply the large subunit with the substrate ammonia.</text>
</comment>
<dbReference type="PROSITE" id="PS51273">
    <property type="entry name" value="GATASE_TYPE_1"/>
    <property type="match status" value="1"/>
</dbReference>
<feature type="region of interest" description="CPSase" evidence="11">
    <location>
        <begin position="1"/>
        <end position="171"/>
    </location>
</feature>
<dbReference type="Pfam" id="PF00117">
    <property type="entry name" value="GATase"/>
    <property type="match status" value="1"/>
</dbReference>
<gene>
    <name evidence="11" type="primary">carA</name>
    <name evidence="13" type="ORF">SAMN03080606_02062</name>
</gene>
<comment type="catalytic activity">
    <reaction evidence="9 11">
        <text>hydrogencarbonate + L-glutamine + 2 ATP + H2O = carbamoyl phosphate + L-glutamate + 2 ADP + phosphate + 2 H(+)</text>
        <dbReference type="Rhea" id="RHEA:18633"/>
        <dbReference type="ChEBI" id="CHEBI:15377"/>
        <dbReference type="ChEBI" id="CHEBI:15378"/>
        <dbReference type="ChEBI" id="CHEBI:17544"/>
        <dbReference type="ChEBI" id="CHEBI:29985"/>
        <dbReference type="ChEBI" id="CHEBI:30616"/>
        <dbReference type="ChEBI" id="CHEBI:43474"/>
        <dbReference type="ChEBI" id="CHEBI:58228"/>
        <dbReference type="ChEBI" id="CHEBI:58359"/>
        <dbReference type="ChEBI" id="CHEBI:456216"/>
        <dbReference type="EC" id="6.3.5.5"/>
    </reaction>
</comment>
<dbReference type="GO" id="GO:0006541">
    <property type="term" value="P:glutamine metabolic process"/>
    <property type="evidence" value="ECO:0007669"/>
    <property type="project" value="InterPro"/>
</dbReference>
<comment type="subunit">
    <text evidence="11">Composed of two chains; the small (or glutamine) chain promotes the hydrolysis of glutamine to ammonia, which is used by the large (or ammonia) chain to synthesize carbamoyl phosphate. Tetramer of heterodimers (alpha,beta)4.</text>
</comment>
<dbReference type="STRING" id="1120976.SAMN03080606_02062"/>
<dbReference type="HAMAP" id="MF_01209">
    <property type="entry name" value="CPSase_S_chain"/>
    <property type="match status" value="1"/>
</dbReference>
<dbReference type="UniPathway" id="UPA00068">
    <property type="reaction ID" value="UER00171"/>
</dbReference>
<dbReference type="NCBIfam" id="NF009475">
    <property type="entry name" value="PRK12838.1"/>
    <property type="match status" value="1"/>
</dbReference>
<evidence type="ECO:0000313" key="13">
    <source>
        <dbReference type="EMBL" id="SCY65326.1"/>
    </source>
</evidence>
<evidence type="ECO:0000256" key="6">
    <source>
        <dbReference type="ARBA" id="ARBA00022840"/>
    </source>
</evidence>
<evidence type="ECO:0000256" key="4">
    <source>
        <dbReference type="ARBA" id="ARBA00022598"/>
    </source>
</evidence>
<dbReference type="NCBIfam" id="TIGR01368">
    <property type="entry name" value="CPSaseIIsmall"/>
    <property type="match status" value="1"/>
</dbReference>
<feature type="binding site" evidence="11">
    <location>
        <position position="220"/>
    </location>
    <ligand>
        <name>L-glutamine</name>
        <dbReference type="ChEBI" id="CHEBI:58359"/>
    </ligand>
</feature>
<evidence type="ECO:0000256" key="3">
    <source>
        <dbReference type="ARBA" id="ARBA00007800"/>
    </source>
</evidence>
<feature type="active site" evidence="11">
    <location>
        <position position="332"/>
    </location>
</feature>
<protein>
    <recommendedName>
        <fullName evidence="11">Carbamoyl phosphate synthase small chain</fullName>
        <ecNumber evidence="11">6.3.5.5</ecNumber>
    </recommendedName>
    <alternativeName>
        <fullName evidence="11">Carbamoyl phosphate synthetase glutamine chain</fullName>
    </alternativeName>
</protein>
<feature type="binding site" evidence="11">
    <location>
        <position position="248"/>
    </location>
    <ligand>
        <name>L-glutamine</name>
        <dbReference type="ChEBI" id="CHEBI:58359"/>
    </ligand>
</feature>
<keyword evidence="8 11" id="KW-0665">Pyrimidine biosynthesis</keyword>
<comment type="catalytic activity">
    <reaction evidence="10 11">
        <text>L-glutamine + H2O = L-glutamate + NH4(+)</text>
        <dbReference type="Rhea" id="RHEA:15889"/>
        <dbReference type="ChEBI" id="CHEBI:15377"/>
        <dbReference type="ChEBI" id="CHEBI:28938"/>
        <dbReference type="ChEBI" id="CHEBI:29985"/>
        <dbReference type="ChEBI" id="CHEBI:58359"/>
    </reaction>
</comment>
<dbReference type="InterPro" id="IPR029062">
    <property type="entry name" value="Class_I_gatase-like"/>
</dbReference>
<feature type="active site" description="Nucleophile" evidence="11">
    <location>
        <position position="247"/>
    </location>
</feature>
<dbReference type="InterPro" id="IPR035686">
    <property type="entry name" value="CPSase_GATase1"/>
</dbReference>
<sequence>MKAYLLLEDGCIFEGEAFGGVNQQIGEVVFNTSMTGYQEIFTDYSYQGQILVMTYPMIGNYGLNYDDVESQKPVIKGLVVREACTTPSNWKSEMGLDYYMKQNNIMGIEGVDTRMLVKHLRDHGTKRGIITTSLENKKDLLNNLLESNVVEKSYTPEVSTKNPYIIPGNGPKIALMDFGVKLNIIRVLQSYGCQITVLPYNTSVEDILKIRADGLFLSNGPGNPEGLISVAQNIQKLVNELPIFGICMGHQLLGMSAGAKTFKLPFGHRGANHPVKDLINNRVYITSQNHGYAIDEDTLNKNLYNVTHRNLNDGTVEGIKHKYLPVFSVQYHPEASPGPMDSKYLFDQFLNNVKGDKQAV</sequence>
<dbReference type="InterPro" id="IPR050472">
    <property type="entry name" value="Anth_synth/Amidotransfase"/>
</dbReference>
<dbReference type="UniPathway" id="UPA00070">
    <property type="reaction ID" value="UER00115"/>
</dbReference>
<evidence type="ECO:0000256" key="2">
    <source>
        <dbReference type="ARBA" id="ARBA00005077"/>
    </source>
</evidence>
<feature type="binding site" evidence="11">
    <location>
        <position position="251"/>
    </location>
    <ligand>
        <name>L-glutamine</name>
        <dbReference type="ChEBI" id="CHEBI:58359"/>
    </ligand>
</feature>
<dbReference type="CDD" id="cd01744">
    <property type="entry name" value="GATase1_CPSase"/>
    <property type="match status" value="1"/>
</dbReference>
<comment type="similarity">
    <text evidence="3 11">Belongs to the CarA family.</text>
</comment>
<dbReference type="PRINTS" id="PR00096">
    <property type="entry name" value="GATASE"/>
</dbReference>
<reference evidence="13 14" key="1">
    <citation type="submission" date="2016-10" db="EMBL/GenBank/DDBJ databases">
        <authorList>
            <person name="de Groot N.N."/>
        </authorList>
    </citation>
    <scope>NUCLEOTIDE SEQUENCE [LARGE SCALE GENOMIC DNA]</scope>
    <source>
        <strain evidence="13 14">DSM 18978</strain>
    </source>
</reference>
<evidence type="ECO:0000256" key="7">
    <source>
        <dbReference type="ARBA" id="ARBA00022962"/>
    </source>
</evidence>
<keyword evidence="7 11" id="KW-0315">Glutamine amidotransferase</keyword>